<evidence type="ECO:0000256" key="3">
    <source>
        <dbReference type="ARBA" id="ARBA00013119"/>
    </source>
</evidence>
<organism evidence="9 10">
    <name type="scientific">Rhynchospora tenuis</name>
    <dbReference type="NCBI Taxonomy" id="198213"/>
    <lineage>
        <taxon>Eukaryota</taxon>
        <taxon>Viridiplantae</taxon>
        <taxon>Streptophyta</taxon>
        <taxon>Embryophyta</taxon>
        <taxon>Tracheophyta</taxon>
        <taxon>Spermatophyta</taxon>
        <taxon>Magnoliopsida</taxon>
        <taxon>Liliopsida</taxon>
        <taxon>Poales</taxon>
        <taxon>Cyperaceae</taxon>
        <taxon>Cyperoideae</taxon>
        <taxon>Rhynchosporeae</taxon>
        <taxon>Rhynchospora</taxon>
    </lineage>
</organism>
<proteinExistence type="inferred from homology"/>
<name>A0AAD5ZLB8_9POAL</name>
<evidence type="ECO:0000256" key="4">
    <source>
        <dbReference type="ARBA" id="ARBA00023002"/>
    </source>
</evidence>
<keyword evidence="5" id="KW-0520">NAD</keyword>
<dbReference type="Pfam" id="PF02800">
    <property type="entry name" value="Gp_dh_C"/>
    <property type="match status" value="1"/>
</dbReference>
<dbReference type="Proteomes" id="UP001210211">
    <property type="component" value="Unassembled WGS sequence"/>
</dbReference>
<dbReference type="GO" id="GO:0005829">
    <property type="term" value="C:cytosol"/>
    <property type="evidence" value="ECO:0007669"/>
    <property type="project" value="TreeGrafter"/>
</dbReference>
<dbReference type="Gene3D" id="3.30.360.10">
    <property type="entry name" value="Dihydrodipicolinate Reductase, domain 2"/>
    <property type="match status" value="1"/>
</dbReference>
<evidence type="ECO:0000256" key="6">
    <source>
        <dbReference type="ARBA" id="ARBA00023152"/>
    </source>
</evidence>
<dbReference type="PANTHER" id="PTHR10836">
    <property type="entry name" value="GLYCERALDEHYDE 3-PHOSPHATE DEHYDROGENASE"/>
    <property type="match status" value="1"/>
</dbReference>
<evidence type="ECO:0000256" key="2">
    <source>
        <dbReference type="ARBA" id="ARBA00007406"/>
    </source>
</evidence>
<feature type="region of interest" description="Disordered" evidence="7">
    <location>
        <begin position="77"/>
        <end position="144"/>
    </location>
</feature>
<gene>
    <name evidence="9" type="ORF">LUZ61_003643</name>
</gene>
<feature type="compositionally biased region" description="Basic and acidic residues" evidence="7">
    <location>
        <begin position="92"/>
        <end position="104"/>
    </location>
</feature>
<comment type="pathway">
    <text evidence="1">Carbohydrate degradation; glycolysis; pyruvate from D-glyceraldehyde 3-phosphate: step 1/5.</text>
</comment>
<evidence type="ECO:0000313" key="9">
    <source>
        <dbReference type="EMBL" id="KAJ3699938.1"/>
    </source>
</evidence>
<comment type="similarity">
    <text evidence="2">Belongs to the glyceraldehyde-3-phosphate dehydrogenase family.</text>
</comment>
<evidence type="ECO:0000256" key="1">
    <source>
        <dbReference type="ARBA" id="ARBA00004869"/>
    </source>
</evidence>
<dbReference type="SUPFAM" id="SSF55347">
    <property type="entry name" value="Glyceraldehyde-3-phosphate dehydrogenase-like, C-terminal domain"/>
    <property type="match status" value="1"/>
</dbReference>
<evidence type="ECO:0000313" key="10">
    <source>
        <dbReference type="Proteomes" id="UP001210211"/>
    </source>
</evidence>
<dbReference type="GO" id="GO:0004365">
    <property type="term" value="F:glyceraldehyde-3-phosphate dehydrogenase (NAD+) (phosphorylating) activity"/>
    <property type="evidence" value="ECO:0007669"/>
    <property type="project" value="UniProtKB-EC"/>
</dbReference>
<dbReference type="AlphaFoldDB" id="A0AAD5ZLB8"/>
<dbReference type="GO" id="GO:0006096">
    <property type="term" value="P:glycolytic process"/>
    <property type="evidence" value="ECO:0007669"/>
    <property type="project" value="UniProtKB-KW"/>
</dbReference>
<dbReference type="InterPro" id="IPR020831">
    <property type="entry name" value="GlycerAld/Erythrose_P_DH"/>
</dbReference>
<comment type="caution">
    <text evidence="9">The sequence shown here is derived from an EMBL/GenBank/DDBJ whole genome shotgun (WGS) entry which is preliminary data.</text>
</comment>
<reference evidence="9 10" key="1">
    <citation type="journal article" date="2022" name="Cell">
        <title>Repeat-based holocentromeres influence genome architecture and karyotype evolution.</title>
        <authorList>
            <person name="Hofstatter P.G."/>
            <person name="Thangavel G."/>
            <person name="Lux T."/>
            <person name="Neumann P."/>
            <person name="Vondrak T."/>
            <person name="Novak P."/>
            <person name="Zhang M."/>
            <person name="Costa L."/>
            <person name="Castellani M."/>
            <person name="Scott A."/>
            <person name="Toegelov H."/>
            <person name="Fuchs J."/>
            <person name="Mata-Sucre Y."/>
            <person name="Dias Y."/>
            <person name="Vanzela A.L.L."/>
            <person name="Huettel B."/>
            <person name="Almeida C.C.S."/>
            <person name="Simkova H."/>
            <person name="Souza G."/>
            <person name="Pedrosa-Harand A."/>
            <person name="Macas J."/>
            <person name="Mayer K.F.X."/>
            <person name="Houben A."/>
            <person name="Marques A."/>
        </authorList>
    </citation>
    <scope>NUCLEOTIDE SEQUENCE [LARGE SCALE GENOMIC DNA]</scope>
    <source>
        <strain evidence="9">RhyTen1mFocal</strain>
    </source>
</reference>
<evidence type="ECO:0000259" key="8">
    <source>
        <dbReference type="Pfam" id="PF02800"/>
    </source>
</evidence>
<evidence type="ECO:0000256" key="5">
    <source>
        <dbReference type="ARBA" id="ARBA00023027"/>
    </source>
</evidence>
<dbReference type="EMBL" id="JAMRDG010000001">
    <property type="protein sequence ID" value="KAJ3699938.1"/>
    <property type="molecule type" value="Genomic_DNA"/>
</dbReference>
<dbReference type="PANTHER" id="PTHR10836:SF112">
    <property type="entry name" value="GLYCERALDEHYDE-3-PHOSPHATE DEHYDROGENASE GAPC1, CYTOSOLIC-RELATED"/>
    <property type="match status" value="1"/>
</dbReference>
<evidence type="ECO:0000256" key="7">
    <source>
        <dbReference type="SAM" id="MobiDB-lite"/>
    </source>
</evidence>
<keyword evidence="4" id="KW-0560">Oxidoreductase</keyword>
<dbReference type="InterPro" id="IPR020829">
    <property type="entry name" value="GlycerAld_3-P_DH_cat"/>
</dbReference>
<sequence length="144" mass="15545">MQKAIDGPSSKDWRGSHAASFNIISNSTGAAEAVGKVLPALNGKLTGMAFCIPIVRVGSRPLTIRFKKTATYDAINGCSQERLPPGKKKRRDFLPRDAGERGETVRTSSTCPSPAPQMQKPLSPAHGFAKPNPRRSWLSTVGWD</sequence>
<accession>A0AAD5ZLB8</accession>
<keyword evidence="6" id="KW-0324">Glycolysis</keyword>
<feature type="domain" description="Glyceraldehyde 3-phosphate dehydrogenase catalytic" evidence="8">
    <location>
        <begin position="2"/>
        <end position="77"/>
    </location>
</feature>
<protein>
    <recommendedName>
        <fullName evidence="3">glyceraldehyde-3-phosphate dehydrogenase (phosphorylating)</fullName>
        <ecNumber evidence="3">1.2.1.12</ecNumber>
    </recommendedName>
</protein>
<dbReference type="EC" id="1.2.1.12" evidence="3"/>
<keyword evidence="10" id="KW-1185">Reference proteome</keyword>